<dbReference type="EMBL" id="AACS02000007">
    <property type="protein sequence ID" value="EFI27402.1"/>
    <property type="molecule type" value="Genomic_DNA"/>
</dbReference>
<evidence type="ECO:0000313" key="1">
    <source>
        <dbReference type="EMBL" id="EFI27402.1"/>
    </source>
</evidence>
<accession>D6RNX8</accession>
<proteinExistence type="predicted"/>
<dbReference type="HOGENOM" id="CLU_2372723_0_0_1"/>
<sequence>MSGSSEICLKAAGPCEHTSQPRAHKLTDAAEATQRMVDELHAMLGASVSEKVDKFDHSFVFWWNRRIYQDRGYRIREPENDVSAVTAQCREEGKT</sequence>
<dbReference type="RefSeq" id="XP_002910896.1">
    <property type="nucleotide sequence ID" value="XM_002910850.1"/>
</dbReference>
<dbReference type="AlphaFoldDB" id="D6RNX8"/>
<name>D6RNX8_COPC7</name>
<comment type="caution">
    <text evidence="1">The sequence shown here is derived from an EMBL/GenBank/DDBJ whole genome shotgun (WGS) entry which is preliminary data.</text>
</comment>
<keyword evidence="2" id="KW-1185">Reference proteome</keyword>
<dbReference type="Proteomes" id="UP000001861">
    <property type="component" value="Unassembled WGS sequence"/>
</dbReference>
<reference evidence="1 2" key="1">
    <citation type="journal article" date="2010" name="Proc. Natl. Acad. Sci. U.S.A.">
        <title>Insights into evolution of multicellular fungi from the assembled chromosomes of the mushroom Coprinopsis cinerea (Coprinus cinereus).</title>
        <authorList>
            <person name="Stajich J.E."/>
            <person name="Wilke S.K."/>
            <person name="Ahren D."/>
            <person name="Au C.H."/>
            <person name="Birren B.W."/>
            <person name="Borodovsky M."/>
            <person name="Burns C."/>
            <person name="Canback B."/>
            <person name="Casselton L.A."/>
            <person name="Cheng C.K."/>
            <person name="Deng J."/>
            <person name="Dietrich F.S."/>
            <person name="Fargo D.C."/>
            <person name="Farman M.L."/>
            <person name="Gathman A.C."/>
            <person name="Goldberg J."/>
            <person name="Guigo R."/>
            <person name="Hoegger P.J."/>
            <person name="Hooker J.B."/>
            <person name="Huggins A."/>
            <person name="James T.Y."/>
            <person name="Kamada T."/>
            <person name="Kilaru S."/>
            <person name="Kodira C."/>
            <person name="Kues U."/>
            <person name="Kupfer D."/>
            <person name="Kwan H.S."/>
            <person name="Lomsadze A."/>
            <person name="Li W."/>
            <person name="Lilly W.W."/>
            <person name="Ma L.J."/>
            <person name="Mackey A.J."/>
            <person name="Manning G."/>
            <person name="Martin F."/>
            <person name="Muraguchi H."/>
            <person name="Natvig D.O."/>
            <person name="Palmerini H."/>
            <person name="Ramesh M.A."/>
            <person name="Rehmeyer C.J."/>
            <person name="Roe B.A."/>
            <person name="Shenoy N."/>
            <person name="Stanke M."/>
            <person name="Ter-Hovhannisyan V."/>
            <person name="Tunlid A."/>
            <person name="Velagapudi R."/>
            <person name="Vision T.J."/>
            <person name="Zeng Q."/>
            <person name="Zolan M.E."/>
            <person name="Pukkila P.J."/>
        </authorList>
    </citation>
    <scope>NUCLEOTIDE SEQUENCE [LARGE SCALE GENOMIC DNA]</scope>
    <source>
        <strain evidence="2">Okayama-7 / 130 / ATCC MYA-4618 / FGSC 9003</strain>
    </source>
</reference>
<dbReference type="KEGG" id="cci:CC1G_14873"/>
<protein>
    <submittedName>
        <fullName evidence="1">Uncharacterized protein</fullName>
    </submittedName>
</protein>
<gene>
    <name evidence="1" type="ORF">CC1G_14873</name>
</gene>
<dbReference type="VEuPathDB" id="FungiDB:CC1G_14873"/>
<organism evidence="1 2">
    <name type="scientific">Coprinopsis cinerea (strain Okayama-7 / 130 / ATCC MYA-4618 / FGSC 9003)</name>
    <name type="common">Inky cap fungus</name>
    <name type="synonym">Hormographiella aspergillata</name>
    <dbReference type="NCBI Taxonomy" id="240176"/>
    <lineage>
        <taxon>Eukaryota</taxon>
        <taxon>Fungi</taxon>
        <taxon>Dikarya</taxon>
        <taxon>Basidiomycota</taxon>
        <taxon>Agaricomycotina</taxon>
        <taxon>Agaricomycetes</taxon>
        <taxon>Agaricomycetidae</taxon>
        <taxon>Agaricales</taxon>
        <taxon>Agaricineae</taxon>
        <taxon>Psathyrellaceae</taxon>
        <taxon>Coprinopsis</taxon>
    </lineage>
</organism>
<dbReference type="InParanoid" id="D6RNX8"/>
<evidence type="ECO:0000313" key="2">
    <source>
        <dbReference type="Proteomes" id="UP000001861"/>
    </source>
</evidence>
<dbReference type="GeneID" id="9378438"/>